<accession>A0ABV8XQE9</accession>
<dbReference type="SMART" id="SM00646">
    <property type="entry name" value="Ami_3"/>
    <property type="match status" value="1"/>
</dbReference>
<dbReference type="RefSeq" id="WP_380038117.1">
    <property type="nucleotide sequence ID" value="NZ_JBHSEH010000005.1"/>
</dbReference>
<keyword evidence="3" id="KW-0732">Signal</keyword>
<feature type="domain" description="MurNAc-LAA" evidence="4">
    <location>
        <begin position="239"/>
        <end position="391"/>
    </location>
</feature>
<organism evidence="5 6">
    <name type="scientific">Deinococcus navajonensis</name>
    <dbReference type="NCBI Taxonomy" id="309884"/>
    <lineage>
        <taxon>Bacteria</taxon>
        <taxon>Thermotogati</taxon>
        <taxon>Deinococcota</taxon>
        <taxon>Deinococci</taxon>
        <taxon>Deinococcales</taxon>
        <taxon>Deinococcaceae</taxon>
        <taxon>Deinococcus</taxon>
    </lineage>
</organism>
<reference evidence="6" key="1">
    <citation type="journal article" date="2019" name="Int. J. Syst. Evol. Microbiol.">
        <title>The Global Catalogue of Microorganisms (GCM) 10K type strain sequencing project: providing services to taxonomists for standard genome sequencing and annotation.</title>
        <authorList>
            <consortium name="The Broad Institute Genomics Platform"/>
            <consortium name="The Broad Institute Genome Sequencing Center for Infectious Disease"/>
            <person name="Wu L."/>
            <person name="Ma J."/>
        </authorList>
    </citation>
    <scope>NUCLEOTIDE SEQUENCE [LARGE SCALE GENOMIC DNA]</scope>
    <source>
        <strain evidence="6">CCUG 56029</strain>
    </source>
</reference>
<dbReference type="PANTHER" id="PTHR30404">
    <property type="entry name" value="N-ACETYLMURAMOYL-L-ALANINE AMIDASE"/>
    <property type="match status" value="1"/>
</dbReference>
<proteinExistence type="predicted"/>
<dbReference type="EC" id="3.5.1.28" evidence="5"/>
<dbReference type="Pfam" id="PF01520">
    <property type="entry name" value="Amidase_3"/>
    <property type="match status" value="1"/>
</dbReference>
<evidence type="ECO:0000256" key="3">
    <source>
        <dbReference type="SAM" id="SignalP"/>
    </source>
</evidence>
<feature type="signal peptide" evidence="3">
    <location>
        <begin position="1"/>
        <end position="35"/>
    </location>
</feature>
<dbReference type="Gene3D" id="3.40.630.40">
    <property type="entry name" value="Zn-dependent exopeptidases"/>
    <property type="match status" value="1"/>
</dbReference>
<gene>
    <name evidence="5" type="ORF">ACFOZ9_07655</name>
</gene>
<evidence type="ECO:0000313" key="5">
    <source>
        <dbReference type="EMBL" id="MFC4426088.1"/>
    </source>
</evidence>
<comment type="caution">
    <text evidence="5">The sequence shown here is derived from an EMBL/GenBank/DDBJ whole genome shotgun (WGS) entry which is preliminary data.</text>
</comment>
<feature type="region of interest" description="Disordered" evidence="2">
    <location>
        <begin position="134"/>
        <end position="167"/>
    </location>
</feature>
<name>A0ABV8XQE9_9DEIO</name>
<evidence type="ECO:0000259" key="4">
    <source>
        <dbReference type="SMART" id="SM00646"/>
    </source>
</evidence>
<dbReference type="CDD" id="cd02696">
    <property type="entry name" value="MurNAc-LAA"/>
    <property type="match status" value="1"/>
</dbReference>
<dbReference type="EMBL" id="JBHSEH010000005">
    <property type="protein sequence ID" value="MFC4426088.1"/>
    <property type="molecule type" value="Genomic_DNA"/>
</dbReference>
<keyword evidence="1 5" id="KW-0378">Hydrolase</keyword>
<keyword evidence="6" id="KW-1185">Reference proteome</keyword>
<dbReference type="GO" id="GO:0008745">
    <property type="term" value="F:N-acetylmuramoyl-L-alanine amidase activity"/>
    <property type="evidence" value="ECO:0007669"/>
    <property type="project" value="UniProtKB-EC"/>
</dbReference>
<feature type="compositionally biased region" description="Low complexity" evidence="2">
    <location>
        <begin position="152"/>
        <end position="164"/>
    </location>
</feature>
<feature type="chain" id="PRO_5045927452" evidence="3">
    <location>
        <begin position="36"/>
        <end position="397"/>
    </location>
</feature>
<dbReference type="PANTHER" id="PTHR30404:SF0">
    <property type="entry name" value="N-ACETYLMURAMOYL-L-ALANINE AMIDASE AMIC"/>
    <property type="match status" value="1"/>
</dbReference>
<evidence type="ECO:0000256" key="1">
    <source>
        <dbReference type="ARBA" id="ARBA00022801"/>
    </source>
</evidence>
<evidence type="ECO:0000313" key="6">
    <source>
        <dbReference type="Proteomes" id="UP001595998"/>
    </source>
</evidence>
<evidence type="ECO:0000256" key="2">
    <source>
        <dbReference type="SAM" id="MobiDB-lite"/>
    </source>
</evidence>
<protein>
    <submittedName>
        <fullName evidence="5">N-acetylmuramoyl-L-alanine amidase</fullName>
        <ecNumber evidence="5">3.5.1.28</ecNumber>
    </submittedName>
</protein>
<dbReference type="Proteomes" id="UP001595998">
    <property type="component" value="Unassembled WGS sequence"/>
</dbReference>
<dbReference type="InterPro" id="IPR050695">
    <property type="entry name" value="N-acetylmuramoyl_amidase_3"/>
</dbReference>
<dbReference type="SUPFAM" id="SSF53187">
    <property type="entry name" value="Zn-dependent exopeptidases"/>
    <property type="match status" value="1"/>
</dbReference>
<dbReference type="InterPro" id="IPR002508">
    <property type="entry name" value="MurNAc-LAA_cat"/>
</dbReference>
<sequence>MNAPTVSSCSTSRWLARLLLTGALLASGLSPMAQAAPRVGTHDGFTRLVFELPGNATSTVTLQGQSVTVTLNLTLKAEQGPLSAAGVTAYAVGGRTVTVTLAKGHAQAKASVLPASGTQKARLVIDVPTSAAAAKVPATPSSNRPATPPAATPKAVARPASTAPITPPAAVRPRVVLDAGHGGIDPGAQSRWVSEEQVTLDIALRTRAELVQHGVEVVMVRESDRHLSSNKSQDLEARSRLAKNGTVSAFVSIHVNSAGPSAQGIETYYFGQPMAGRNRTLAVQENGGGSVGETLTRQAASSAQNMLGDILAQAKIAFSRELAQKVQSRLIAATGAVSRGVQTDAFYVIRNPTTPAILVEVGFGSSPVEGPRLAQAAYRERLAQALARAILDFLNTK</sequence>